<dbReference type="AlphaFoldDB" id="A0A0V0SAC3"/>
<evidence type="ECO:0000313" key="2">
    <source>
        <dbReference type="Proteomes" id="UP000054630"/>
    </source>
</evidence>
<protein>
    <submittedName>
        <fullName evidence="1">Uncharacterized protein</fullName>
    </submittedName>
</protein>
<reference evidence="1 2" key="1">
    <citation type="submission" date="2015-01" db="EMBL/GenBank/DDBJ databases">
        <title>Evolution of Trichinella species and genotypes.</title>
        <authorList>
            <person name="Korhonen P.K."/>
            <person name="Edoardo P."/>
            <person name="Giuseppe L.R."/>
            <person name="Gasser R.B."/>
        </authorList>
    </citation>
    <scope>NUCLEOTIDE SEQUENCE [LARGE SCALE GENOMIC DNA]</scope>
    <source>
        <strain evidence="1">ISS37</strain>
    </source>
</reference>
<gene>
    <name evidence="1" type="ORF">T07_37</name>
</gene>
<organism evidence="1 2">
    <name type="scientific">Trichinella nelsoni</name>
    <dbReference type="NCBI Taxonomy" id="6336"/>
    <lineage>
        <taxon>Eukaryota</taxon>
        <taxon>Metazoa</taxon>
        <taxon>Ecdysozoa</taxon>
        <taxon>Nematoda</taxon>
        <taxon>Enoplea</taxon>
        <taxon>Dorylaimia</taxon>
        <taxon>Trichinellida</taxon>
        <taxon>Trichinellidae</taxon>
        <taxon>Trichinella</taxon>
    </lineage>
</organism>
<comment type="caution">
    <text evidence="1">The sequence shown here is derived from an EMBL/GenBank/DDBJ whole genome shotgun (WGS) entry which is preliminary data.</text>
</comment>
<sequence>MRQRSTMVVRQRSVNARTLETFNCRSLVRRRSCNSPDSVIALQFSKDTFSSWVQPWQIAFNASSVSHWRLPFKHKLDN</sequence>
<accession>A0A0V0SAC3</accession>
<evidence type="ECO:0000313" key="1">
    <source>
        <dbReference type="EMBL" id="KRX23610.1"/>
    </source>
</evidence>
<keyword evidence="2" id="KW-1185">Reference proteome</keyword>
<proteinExistence type="predicted"/>
<dbReference type="EMBL" id="JYDL01000023">
    <property type="protein sequence ID" value="KRX23610.1"/>
    <property type="molecule type" value="Genomic_DNA"/>
</dbReference>
<dbReference type="Proteomes" id="UP000054630">
    <property type="component" value="Unassembled WGS sequence"/>
</dbReference>
<name>A0A0V0SAC3_9BILA</name>